<dbReference type="Proteomes" id="UP000008152">
    <property type="component" value="Chromosome II"/>
</dbReference>
<sequence length="34" mass="3731">MTKKSGILDKAMKKAKCVSIGVENNTWLGMGYLD</sequence>
<evidence type="ECO:0000313" key="2">
    <source>
        <dbReference type="Proteomes" id="UP000008152"/>
    </source>
</evidence>
<dbReference type="AlphaFoldDB" id="A7N5R3"/>
<organism evidence="1 2">
    <name type="scientific">Vibrio campbellii (strain ATCC BAA-1116)</name>
    <dbReference type="NCBI Taxonomy" id="2902295"/>
    <lineage>
        <taxon>Bacteria</taxon>
        <taxon>Pseudomonadati</taxon>
        <taxon>Pseudomonadota</taxon>
        <taxon>Gammaproteobacteria</taxon>
        <taxon>Vibrionales</taxon>
        <taxon>Vibrionaceae</taxon>
        <taxon>Vibrio</taxon>
    </lineage>
</organism>
<dbReference type="KEGG" id="vha:VIBHAR_04825"/>
<dbReference type="PATRIC" id="fig|338187.36.peg.3712"/>
<protein>
    <submittedName>
        <fullName evidence="1">Uncharacterized protein</fullName>
    </submittedName>
</protein>
<reference evidence="1 2" key="1">
    <citation type="submission" date="2007-08" db="EMBL/GenBank/DDBJ databases">
        <authorList>
            <consortium name="The Vibrio harveyi Genome Sequencing Project"/>
            <person name="Bassler B."/>
            <person name="Clifton S.W."/>
            <person name="Fulton L."/>
            <person name="Delehaunty K."/>
            <person name="Fronick C."/>
            <person name="Harrison M."/>
            <person name="Markivic C."/>
            <person name="Fulton R."/>
            <person name="Tin-Wollam A.-M."/>
            <person name="Shah N."/>
            <person name="Pepin K."/>
            <person name="Nash W."/>
            <person name="Thiruvilangam P."/>
            <person name="Bhonagiri V."/>
            <person name="Waters C."/>
            <person name="Tu K.C."/>
            <person name="Irgon J."/>
            <person name="Wilson R.K."/>
        </authorList>
    </citation>
    <scope>NUCLEOTIDE SEQUENCE [LARGE SCALE GENOMIC DNA]</scope>
    <source>
        <strain evidence="2">ATCC BAA-1116 / BB120</strain>
    </source>
</reference>
<evidence type="ECO:0000313" key="1">
    <source>
        <dbReference type="EMBL" id="ABU72734.1"/>
    </source>
</evidence>
<proteinExistence type="predicted"/>
<name>A7N5R3_VIBC1</name>
<gene>
    <name evidence="1" type="ordered locus">VIBHAR_04825</name>
</gene>
<accession>A7N5R3</accession>
<dbReference type="EMBL" id="CP000790">
    <property type="protein sequence ID" value="ABU72734.1"/>
    <property type="molecule type" value="Genomic_DNA"/>
</dbReference>